<dbReference type="OrthoDB" id="9802590at2"/>
<evidence type="ECO:0000313" key="3">
    <source>
        <dbReference type="Proteomes" id="UP000274046"/>
    </source>
</evidence>
<dbReference type="InterPro" id="IPR002716">
    <property type="entry name" value="PIN_dom"/>
</dbReference>
<dbReference type="NCBIfam" id="TIGR00305">
    <property type="entry name" value="putative toxin-antitoxin system toxin component, PIN family"/>
    <property type="match status" value="1"/>
</dbReference>
<evidence type="ECO:0000313" key="2">
    <source>
        <dbReference type="EMBL" id="RNL54946.1"/>
    </source>
</evidence>
<dbReference type="Pfam" id="PF13470">
    <property type="entry name" value="PIN_3"/>
    <property type="match status" value="1"/>
</dbReference>
<organism evidence="2 3">
    <name type="scientific">Pedobacter jejuensis</name>
    <dbReference type="NCBI Taxonomy" id="1268550"/>
    <lineage>
        <taxon>Bacteria</taxon>
        <taxon>Pseudomonadati</taxon>
        <taxon>Bacteroidota</taxon>
        <taxon>Sphingobacteriia</taxon>
        <taxon>Sphingobacteriales</taxon>
        <taxon>Sphingobacteriaceae</taxon>
        <taxon>Pedobacter</taxon>
    </lineage>
</organism>
<feature type="domain" description="PIN" evidence="1">
    <location>
        <begin position="2"/>
        <end position="109"/>
    </location>
</feature>
<protein>
    <submittedName>
        <fullName evidence="2">Putative toxin-antitoxin system toxin component, PIN family</fullName>
    </submittedName>
</protein>
<gene>
    <name evidence="2" type="ORF">D7004_05940</name>
</gene>
<sequence>MKVVLDINALLVSIPKKSKYRPIFDALISGKFESVISNDILSEYVEIIEQKSNSLVANNIAELLLSLQNVFKVDIYFEWKLITVDFDDNKYVDAYVCSNADYIITNDQHFNILKQIDFPKVNILSINEFLSIILEN</sequence>
<keyword evidence="3" id="KW-1185">Reference proteome</keyword>
<dbReference type="Proteomes" id="UP000274046">
    <property type="component" value="Unassembled WGS sequence"/>
</dbReference>
<dbReference type="AlphaFoldDB" id="A0A3N0BZX4"/>
<dbReference type="PANTHER" id="PTHR34610">
    <property type="entry name" value="SSL7007 PROTEIN"/>
    <property type="match status" value="1"/>
</dbReference>
<dbReference type="InterPro" id="IPR029060">
    <property type="entry name" value="PIN-like_dom_sf"/>
</dbReference>
<evidence type="ECO:0000259" key="1">
    <source>
        <dbReference type="Pfam" id="PF13470"/>
    </source>
</evidence>
<proteinExistence type="predicted"/>
<comment type="caution">
    <text evidence="2">The sequence shown here is derived from an EMBL/GenBank/DDBJ whole genome shotgun (WGS) entry which is preliminary data.</text>
</comment>
<dbReference type="PANTHER" id="PTHR34610:SF3">
    <property type="entry name" value="SSL7007 PROTEIN"/>
    <property type="match status" value="1"/>
</dbReference>
<dbReference type="InterPro" id="IPR002850">
    <property type="entry name" value="PIN_toxin-like"/>
</dbReference>
<name>A0A3N0BZX4_9SPHI</name>
<reference evidence="2 3" key="1">
    <citation type="submission" date="2018-10" db="EMBL/GenBank/DDBJ databases">
        <title>Genome sequencing of Pedobacter jejuensis TNB23.</title>
        <authorList>
            <person name="Cho Y.-J."/>
            <person name="Cho A."/>
            <person name="Kim O.-S."/>
        </authorList>
    </citation>
    <scope>NUCLEOTIDE SEQUENCE [LARGE SCALE GENOMIC DNA]</scope>
    <source>
        <strain evidence="2 3">TNB23</strain>
    </source>
</reference>
<accession>A0A3N0BZX4</accession>
<dbReference type="SUPFAM" id="SSF88723">
    <property type="entry name" value="PIN domain-like"/>
    <property type="match status" value="1"/>
</dbReference>
<dbReference type="RefSeq" id="WP_123204954.1">
    <property type="nucleotide sequence ID" value="NZ_RBEE01000009.1"/>
</dbReference>
<dbReference type="EMBL" id="RBEE01000009">
    <property type="protein sequence ID" value="RNL54946.1"/>
    <property type="molecule type" value="Genomic_DNA"/>
</dbReference>